<evidence type="ECO:0000313" key="2">
    <source>
        <dbReference type="Proteomes" id="UP000515861"/>
    </source>
</evidence>
<dbReference type="RefSeq" id="WP_187480853.1">
    <property type="nucleotide sequence ID" value="NZ_CP060697.1"/>
</dbReference>
<proteinExistence type="predicted"/>
<evidence type="ECO:0000313" key="1">
    <source>
        <dbReference type="EMBL" id="QNM83899.1"/>
    </source>
</evidence>
<dbReference type="EMBL" id="CP060697">
    <property type="protein sequence ID" value="QNM83899.1"/>
    <property type="molecule type" value="Genomic_DNA"/>
</dbReference>
<organism evidence="1 2">
    <name type="scientific">Sphingomonas sabuli</name>
    <dbReference type="NCBI Taxonomy" id="2764186"/>
    <lineage>
        <taxon>Bacteria</taxon>
        <taxon>Pseudomonadati</taxon>
        <taxon>Pseudomonadota</taxon>
        <taxon>Alphaproteobacteria</taxon>
        <taxon>Sphingomonadales</taxon>
        <taxon>Sphingomonadaceae</taxon>
        <taxon>Sphingomonas</taxon>
    </lineage>
</organism>
<accession>A0A7G9L5K0</accession>
<reference evidence="1 2" key="1">
    <citation type="submission" date="2020-08" db="EMBL/GenBank/DDBJ databases">
        <title>Sphingomonas sp. sand1-3 16S ribosomal RNA gene Genome sequencing and assembly.</title>
        <authorList>
            <person name="Kang M."/>
        </authorList>
    </citation>
    <scope>NUCLEOTIDE SEQUENCE [LARGE SCALE GENOMIC DNA]</scope>
    <source>
        <strain evidence="2">sand1-3</strain>
    </source>
</reference>
<dbReference type="AlphaFoldDB" id="A0A7G9L5K0"/>
<gene>
    <name evidence="1" type="ORF">H8M03_06215</name>
</gene>
<protein>
    <submittedName>
        <fullName evidence="1">Uncharacterized protein</fullName>
    </submittedName>
</protein>
<dbReference type="Proteomes" id="UP000515861">
    <property type="component" value="Chromosome"/>
</dbReference>
<dbReference type="KEGG" id="ssau:H8M03_06215"/>
<name>A0A7G9L5K0_9SPHN</name>
<sequence length="147" mass="16972">MIDEAHVEAADKMSQVYVAVAAFENSVRQLVTDVMIDNFGEDWWETKVPTPVKNDAKQRLENEEKVRWHVKRGSDPLNYTMLGQLLSIILNNFDAFEPFLHDKDWAKSIFDTVEKSRNVIMHSGMLSERDMARIGSFIKDWNAQVAL</sequence>
<keyword evidence="2" id="KW-1185">Reference proteome</keyword>